<keyword evidence="5" id="KW-1185">Reference proteome</keyword>
<feature type="compositionally biased region" description="Basic and acidic residues" evidence="1">
    <location>
        <begin position="359"/>
        <end position="369"/>
    </location>
</feature>
<gene>
    <name evidence="4" type="ORF">R3P38DRAFT_3565622</name>
</gene>
<feature type="transmembrane region" description="Helical" evidence="2">
    <location>
        <begin position="169"/>
        <end position="189"/>
    </location>
</feature>
<feature type="region of interest" description="Disordered" evidence="1">
    <location>
        <begin position="343"/>
        <end position="369"/>
    </location>
</feature>
<dbReference type="Pfam" id="PF20152">
    <property type="entry name" value="DUF6534"/>
    <property type="match status" value="1"/>
</dbReference>
<reference evidence="4 5" key="1">
    <citation type="journal article" date="2024" name="J Genomics">
        <title>Draft genome sequencing and assembly of Favolaschia claudopus CIRM-BRFM 2984 isolated from oak limbs.</title>
        <authorList>
            <person name="Navarro D."/>
            <person name="Drula E."/>
            <person name="Chaduli D."/>
            <person name="Cazenave R."/>
            <person name="Ahrendt S."/>
            <person name="Wang J."/>
            <person name="Lipzen A."/>
            <person name="Daum C."/>
            <person name="Barry K."/>
            <person name="Grigoriev I.V."/>
            <person name="Favel A."/>
            <person name="Rosso M.N."/>
            <person name="Martin F."/>
        </authorList>
    </citation>
    <scope>NUCLEOTIDE SEQUENCE [LARGE SCALE GENOMIC DNA]</scope>
    <source>
        <strain evidence="4 5">CIRM-BRFM 2984</strain>
    </source>
</reference>
<feature type="transmembrane region" description="Helical" evidence="2">
    <location>
        <begin position="15"/>
        <end position="40"/>
    </location>
</feature>
<dbReference type="EMBL" id="JAWWNJ010000005">
    <property type="protein sequence ID" value="KAK7055810.1"/>
    <property type="molecule type" value="Genomic_DNA"/>
</dbReference>
<dbReference type="Proteomes" id="UP001362999">
    <property type="component" value="Unassembled WGS sequence"/>
</dbReference>
<feature type="transmembrane region" description="Helical" evidence="2">
    <location>
        <begin position="235"/>
        <end position="255"/>
    </location>
</feature>
<evidence type="ECO:0000256" key="1">
    <source>
        <dbReference type="SAM" id="MobiDB-lite"/>
    </source>
</evidence>
<dbReference type="AlphaFoldDB" id="A0AAW0DWQ6"/>
<dbReference type="PANTHER" id="PTHR40465">
    <property type="entry name" value="CHROMOSOME 1, WHOLE GENOME SHOTGUN SEQUENCE"/>
    <property type="match status" value="1"/>
</dbReference>
<name>A0AAW0DWQ6_9AGAR</name>
<organism evidence="4 5">
    <name type="scientific">Favolaschia claudopus</name>
    <dbReference type="NCBI Taxonomy" id="2862362"/>
    <lineage>
        <taxon>Eukaryota</taxon>
        <taxon>Fungi</taxon>
        <taxon>Dikarya</taxon>
        <taxon>Basidiomycota</taxon>
        <taxon>Agaricomycotina</taxon>
        <taxon>Agaricomycetes</taxon>
        <taxon>Agaricomycetidae</taxon>
        <taxon>Agaricales</taxon>
        <taxon>Marasmiineae</taxon>
        <taxon>Mycenaceae</taxon>
        <taxon>Favolaschia</taxon>
    </lineage>
</organism>
<feature type="domain" description="DUF6534" evidence="3">
    <location>
        <begin position="174"/>
        <end position="260"/>
    </location>
</feature>
<dbReference type="InterPro" id="IPR045339">
    <property type="entry name" value="DUF6534"/>
</dbReference>
<keyword evidence="2" id="KW-0812">Transmembrane</keyword>
<feature type="transmembrane region" description="Helical" evidence="2">
    <location>
        <begin position="128"/>
        <end position="149"/>
    </location>
</feature>
<feature type="transmembrane region" description="Helical" evidence="2">
    <location>
        <begin position="96"/>
        <end position="116"/>
    </location>
</feature>
<sequence>MSAHSTEVQTLDNTLGAVFIGVVVSCILFGVSALQVYLYYHYYPNDSRLHKLSVAVLWVLDALHLSLTIFATYHYGTQLILPGAVTYSSFFAVRPIKLLVAINVVIILLVQSLYTYRVWLLSGYHHGVLGYLVTGVVLGGFAIGIVLSFETYTINSWGEVSDIAWAIESSFAASTTIDVVISIAMCFYLRKSKGPGSRLNSRIATLMQYTLSCGVFTSACSIACLFTFILMPNNLVFLALTYLLTRLYINSFMAMMNARERVHRPNESTSLVLSTQSMSASRPPFPRDPEAVGRLTILSLPVNFLSNMSSTNLKQQRSPLDQENKYDWVDLPHGIPVLESQPRHGDSYGMTPSHPQKQQIHDHAYAHRW</sequence>
<comment type="caution">
    <text evidence="4">The sequence shown here is derived from an EMBL/GenBank/DDBJ whole genome shotgun (WGS) entry which is preliminary data.</text>
</comment>
<evidence type="ECO:0000313" key="4">
    <source>
        <dbReference type="EMBL" id="KAK7055810.1"/>
    </source>
</evidence>
<feature type="transmembrane region" description="Helical" evidence="2">
    <location>
        <begin position="209"/>
        <end position="229"/>
    </location>
</feature>
<evidence type="ECO:0000259" key="3">
    <source>
        <dbReference type="Pfam" id="PF20152"/>
    </source>
</evidence>
<accession>A0AAW0DWQ6</accession>
<dbReference type="PANTHER" id="PTHR40465:SF1">
    <property type="entry name" value="DUF6534 DOMAIN-CONTAINING PROTEIN"/>
    <property type="match status" value="1"/>
</dbReference>
<evidence type="ECO:0000256" key="2">
    <source>
        <dbReference type="SAM" id="Phobius"/>
    </source>
</evidence>
<keyword evidence="2" id="KW-0472">Membrane</keyword>
<feature type="transmembrane region" description="Helical" evidence="2">
    <location>
        <begin position="52"/>
        <end position="76"/>
    </location>
</feature>
<evidence type="ECO:0000313" key="5">
    <source>
        <dbReference type="Proteomes" id="UP001362999"/>
    </source>
</evidence>
<protein>
    <recommendedName>
        <fullName evidence="3">DUF6534 domain-containing protein</fullName>
    </recommendedName>
</protein>
<keyword evidence="2" id="KW-1133">Transmembrane helix</keyword>
<proteinExistence type="predicted"/>